<name>A0A8S3YJR2_9EUPU</name>
<dbReference type="CDD" id="cd00047">
    <property type="entry name" value="PTPc"/>
    <property type="match status" value="1"/>
</dbReference>
<evidence type="ECO:0000259" key="12">
    <source>
        <dbReference type="PROSITE" id="PS50055"/>
    </source>
</evidence>
<dbReference type="CDD" id="cd00063">
    <property type="entry name" value="FN3"/>
    <property type="match status" value="3"/>
</dbReference>
<keyword evidence="4" id="KW-0732">Signal</keyword>
<evidence type="ECO:0000256" key="2">
    <source>
        <dbReference type="ARBA" id="ARBA00013064"/>
    </source>
</evidence>
<dbReference type="EMBL" id="CAJHNH020000090">
    <property type="protein sequence ID" value="CAG5115220.1"/>
    <property type="molecule type" value="Genomic_DNA"/>
</dbReference>
<dbReference type="PRINTS" id="PR00700">
    <property type="entry name" value="PRTYPHPHTASE"/>
</dbReference>
<dbReference type="FunFam" id="3.90.190.10:FF:000102">
    <property type="entry name" value="Receptor-type tyrosine-protein phosphatase"/>
    <property type="match status" value="2"/>
</dbReference>
<feature type="domain" description="Tyrosine specific protein phosphatases" evidence="13">
    <location>
        <begin position="1184"/>
        <end position="1261"/>
    </location>
</feature>
<organism evidence="15 16">
    <name type="scientific">Candidula unifasciata</name>
    <dbReference type="NCBI Taxonomy" id="100452"/>
    <lineage>
        <taxon>Eukaryota</taxon>
        <taxon>Metazoa</taxon>
        <taxon>Spiralia</taxon>
        <taxon>Lophotrochozoa</taxon>
        <taxon>Mollusca</taxon>
        <taxon>Gastropoda</taxon>
        <taxon>Heterobranchia</taxon>
        <taxon>Euthyneura</taxon>
        <taxon>Panpulmonata</taxon>
        <taxon>Eupulmonata</taxon>
        <taxon>Stylommatophora</taxon>
        <taxon>Helicina</taxon>
        <taxon>Helicoidea</taxon>
        <taxon>Geomitridae</taxon>
        <taxon>Candidula</taxon>
    </lineage>
</organism>
<keyword evidence="6" id="KW-0904">Protein phosphatase</keyword>
<evidence type="ECO:0000313" key="15">
    <source>
        <dbReference type="EMBL" id="CAG5115220.1"/>
    </source>
</evidence>
<dbReference type="Gene3D" id="2.60.40.10">
    <property type="entry name" value="Immunoglobulins"/>
    <property type="match status" value="4"/>
</dbReference>
<keyword evidence="7 11" id="KW-1133">Transmembrane helix</keyword>
<feature type="domain" description="Fibronectin type-III" evidence="14">
    <location>
        <begin position="168"/>
        <end position="268"/>
    </location>
</feature>
<feature type="domain" description="Tyrosine-protein phosphatase" evidence="12">
    <location>
        <begin position="1006"/>
        <end position="1270"/>
    </location>
</feature>
<keyword evidence="8 11" id="KW-0472">Membrane</keyword>
<dbReference type="SMART" id="SM00060">
    <property type="entry name" value="FN3"/>
    <property type="match status" value="5"/>
</dbReference>
<evidence type="ECO:0000256" key="11">
    <source>
        <dbReference type="SAM" id="Phobius"/>
    </source>
</evidence>
<evidence type="ECO:0000256" key="5">
    <source>
        <dbReference type="ARBA" id="ARBA00022801"/>
    </source>
</evidence>
<evidence type="ECO:0000256" key="3">
    <source>
        <dbReference type="ARBA" id="ARBA00022692"/>
    </source>
</evidence>
<dbReference type="PROSITE" id="PS50055">
    <property type="entry name" value="TYR_PHOSPHATASE_PTP"/>
    <property type="match status" value="2"/>
</dbReference>
<evidence type="ECO:0000256" key="9">
    <source>
        <dbReference type="ARBA" id="ARBA00023180"/>
    </source>
</evidence>
<dbReference type="EC" id="3.1.3.48" evidence="2"/>
<reference evidence="15" key="1">
    <citation type="submission" date="2021-04" db="EMBL/GenBank/DDBJ databases">
        <authorList>
            <consortium name="Molecular Ecology Group"/>
        </authorList>
    </citation>
    <scope>NUCLEOTIDE SEQUENCE</scope>
</reference>
<keyword evidence="5" id="KW-0378">Hydrolase</keyword>
<dbReference type="GO" id="GO:0016020">
    <property type="term" value="C:membrane"/>
    <property type="evidence" value="ECO:0007669"/>
    <property type="project" value="UniProtKB-SubCell"/>
</dbReference>
<evidence type="ECO:0000259" key="14">
    <source>
        <dbReference type="PROSITE" id="PS50853"/>
    </source>
</evidence>
<evidence type="ECO:0000313" key="16">
    <source>
        <dbReference type="Proteomes" id="UP000678393"/>
    </source>
</evidence>
<dbReference type="InterPro" id="IPR013783">
    <property type="entry name" value="Ig-like_fold"/>
</dbReference>
<dbReference type="OrthoDB" id="6058203at2759"/>
<dbReference type="GO" id="GO:0004725">
    <property type="term" value="F:protein tyrosine phosphatase activity"/>
    <property type="evidence" value="ECO:0007669"/>
    <property type="project" value="UniProtKB-EC"/>
</dbReference>
<comment type="caution">
    <text evidence="15">The sequence shown here is derived from an EMBL/GenBank/DDBJ whole genome shotgun (WGS) entry which is preliminary data.</text>
</comment>
<dbReference type="InterPro" id="IPR036116">
    <property type="entry name" value="FN3_sf"/>
</dbReference>
<dbReference type="PROSITE" id="PS50056">
    <property type="entry name" value="TYR_PHOSPHATASE_2"/>
    <property type="match status" value="2"/>
</dbReference>
<feature type="non-terminal residue" evidence="15">
    <location>
        <position position="1"/>
    </location>
</feature>
<feature type="domain" description="Fibronectin type-III" evidence="14">
    <location>
        <begin position="67"/>
        <end position="167"/>
    </location>
</feature>
<evidence type="ECO:0000256" key="7">
    <source>
        <dbReference type="ARBA" id="ARBA00022989"/>
    </source>
</evidence>
<feature type="domain" description="Fibronectin type-III" evidence="14">
    <location>
        <begin position="1"/>
        <end position="66"/>
    </location>
</feature>
<dbReference type="InterPro" id="IPR000242">
    <property type="entry name" value="PTP_cat"/>
</dbReference>
<dbReference type="Pfam" id="PF00102">
    <property type="entry name" value="Y_phosphatase"/>
    <property type="match status" value="2"/>
</dbReference>
<dbReference type="InterPro" id="IPR000387">
    <property type="entry name" value="Tyr_Pase_dom"/>
</dbReference>
<keyword evidence="16" id="KW-1185">Reference proteome</keyword>
<evidence type="ECO:0000256" key="10">
    <source>
        <dbReference type="ARBA" id="ARBA00051722"/>
    </source>
</evidence>
<feature type="transmembrane region" description="Helical" evidence="11">
    <location>
        <begin position="620"/>
        <end position="645"/>
    </location>
</feature>
<comment type="catalytic activity">
    <reaction evidence="10">
        <text>O-phospho-L-tyrosyl-[protein] + H2O = L-tyrosyl-[protein] + phosphate</text>
        <dbReference type="Rhea" id="RHEA:10684"/>
        <dbReference type="Rhea" id="RHEA-COMP:10136"/>
        <dbReference type="Rhea" id="RHEA-COMP:20101"/>
        <dbReference type="ChEBI" id="CHEBI:15377"/>
        <dbReference type="ChEBI" id="CHEBI:43474"/>
        <dbReference type="ChEBI" id="CHEBI:46858"/>
        <dbReference type="ChEBI" id="CHEBI:61978"/>
        <dbReference type="EC" id="3.1.3.48"/>
    </reaction>
</comment>
<feature type="domain" description="Tyrosine-protein phosphatase" evidence="12">
    <location>
        <begin position="721"/>
        <end position="975"/>
    </location>
</feature>
<dbReference type="Gene3D" id="3.90.190.10">
    <property type="entry name" value="Protein tyrosine phosphatase superfamily"/>
    <property type="match status" value="2"/>
</dbReference>
<dbReference type="PROSITE" id="PS00383">
    <property type="entry name" value="TYR_PHOSPHATASE_1"/>
    <property type="match status" value="1"/>
</dbReference>
<dbReference type="Proteomes" id="UP000678393">
    <property type="component" value="Unassembled WGS sequence"/>
</dbReference>
<proteinExistence type="predicted"/>
<dbReference type="InterPro" id="IPR057598">
    <property type="entry name" value="Fn3_PTPRU"/>
</dbReference>
<evidence type="ECO:0000256" key="1">
    <source>
        <dbReference type="ARBA" id="ARBA00004479"/>
    </source>
</evidence>
<keyword evidence="3 11" id="KW-0812">Transmembrane</keyword>
<dbReference type="SMART" id="SM00194">
    <property type="entry name" value="PTPc"/>
    <property type="match status" value="2"/>
</dbReference>
<evidence type="ECO:0000259" key="13">
    <source>
        <dbReference type="PROSITE" id="PS50056"/>
    </source>
</evidence>
<protein>
    <recommendedName>
        <fullName evidence="2">protein-tyrosine-phosphatase</fullName>
        <ecNumber evidence="2">3.1.3.48</ecNumber>
    </recommendedName>
</protein>
<dbReference type="PANTHER" id="PTHR19134:SF449">
    <property type="entry name" value="TYROSINE-PROTEIN PHOSPHATASE 1"/>
    <property type="match status" value="1"/>
</dbReference>
<dbReference type="InterPro" id="IPR050348">
    <property type="entry name" value="Protein-Tyr_Phosphatase"/>
</dbReference>
<keyword evidence="9" id="KW-0325">Glycoprotein</keyword>
<accession>A0A8S3YJR2</accession>
<dbReference type="PANTHER" id="PTHR19134">
    <property type="entry name" value="RECEPTOR-TYPE TYROSINE-PROTEIN PHOSPHATASE"/>
    <property type="match status" value="1"/>
</dbReference>
<dbReference type="SUPFAM" id="SSF49265">
    <property type="entry name" value="Fibronectin type III"/>
    <property type="match status" value="3"/>
</dbReference>
<dbReference type="InterPro" id="IPR003961">
    <property type="entry name" value="FN3_dom"/>
</dbReference>
<evidence type="ECO:0000256" key="4">
    <source>
        <dbReference type="ARBA" id="ARBA00022729"/>
    </source>
</evidence>
<dbReference type="InterPro" id="IPR003595">
    <property type="entry name" value="Tyr_Pase_cat"/>
</dbReference>
<evidence type="ECO:0000256" key="6">
    <source>
        <dbReference type="ARBA" id="ARBA00022912"/>
    </source>
</evidence>
<dbReference type="SMART" id="SM00404">
    <property type="entry name" value="PTPc_motif"/>
    <property type="match status" value="2"/>
</dbReference>
<gene>
    <name evidence="15" type="ORF">CUNI_LOCUS778</name>
</gene>
<sequence length="1314" mass="148900">PLKSYELLVTDVDDVNATSVTYITNSSRLRLVNLSAYTNYSLQIRYTNVAGAGHWGQQFMFTTGEDVPGPVEITELTPTYSTITVTFLPPEVTNGVITTYTTMFASNNSNFSMAESTTVAAMTGRFTVTVERLSPETVYYLKMAASTSAGIGQFGSVKQTKTLLAPPPPKPMSIKLSAQTNSCLTVEWTTPVSILPSVSGFVLDVRKVTADITTPPITANIPVSQNSYQMCQLQPSTLYKVTVSGTNIDGVVSFATDNYSTKQGTPPAPVAPVFVRSTYTNITIAIEPVVSFDVPITSYEIQAHLISANNRTKRYAGVPGYVTAELSPSDVTRRREFVVGDGKLYGKYTNKALEPNSYYMIYYIAVSTLNSDTTASWSQLEAAILTVPFDPALSPPLLISVISRNMTCLNVKWEILQGTKSDTTGFILNLKRIGDETFLTTRNLPATTENYQECNLTPYTMYTVGIIAQTPGGVLTAASETFATEHNIPRKPTAPVFVSATFTTITISIEPVILTDAPLTAYQLQVQAGSSSRRKRLAQVPGYVTAQLIQSDVPRTVTFVVGDGKDYGGFINKPLNSETEYMIHYVVISTVGDVTKYSYSSLQPAVRTVPLTSREDNRGVFIGVITALVILILFIILLLFLYWWWKRNRFNPYTIQQDDKSLLTPPKLKDDYEPESYWKTIYNLKDSRHIIAGRHLIYKDDQPPYANKKAESYTNSPKVCFSDEFHNLPRKPKRSADNIAQRNRDLNRFPQLLPCDRSLVKLKSDISSRRTYINASWISGYKNGPTYIAAQSPYDETTTLDFWRLIFQHSIKTVVMLTNVLEDGIVKCTHYWPENTSTTFGSFLLHPIQVKEYADFIVRTVGVRKKDEEHSKIVQIFQFTSWPTHGVPDDPIPFVEMRYKVRHYHHDGPGPILVHCGTGMGRTGVFIAVDALIEQYALEGRVRVFDFVSKMRKNRPYMVRTEKQYKFIYEAIFEEYHAGDTLVKLDLQERYHNWTQKNPETGHTYLRDQQQLLEAFSKGPSQEEYRTALLDINVQKNRFKDILPPEKFRPLLKSPGGLNSTDYINALFLDSYFQKNHFIITQTPLHTTITDFWKLVYDYDVRTIVMAEDFKNEDNSCAEYWPSMNLKLFEPFFVETTATYQQESITIRNFSIRSTQFPKEPARLVRQFQFTSWAPQNITPPSRTELLDLINGVFAWQDEICQDEKPVIIHCQNGASHSGLFAVLAILCEKMEEEGEVDVYRTIKHCKRRQPKFFSDYEQLRFCYKTLWDFINLHMAGWTFTDTFQKGNDNPLFGVRSLSMSSLDKGSGDEEAEI</sequence>
<dbReference type="SUPFAM" id="SSF52799">
    <property type="entry name" value="(Phosphotyrosine protein) phosphatases II"/>
    <property type="match status" value="2"/>
</dbReference>
<comment type="subcellular location">
    <subcellularLocation>
        <location evidence="1">Membrane</location>
        <topology evidence="1">Single-pass type I membrane protein</topology>
    </subcellularLocation>
</comment>
<dbReference type="InterPro" id="IPR016130">
    <property type="entry name" value="Tyr_Pase_AS"/>
</dbReference>
<dbReference type="Pfam" id="PF23144">
    <property type="entry name" value="Fn3_PTPRU"/>
    <property type="match status" value="2"/>
</dbReference>
<evidence type="ECO:0000256" key="8">
    <source>
        <dbReference type="ARBA" id="ARBA00023136"/>
    </source>
</evidence>
<feature type="domain" description="Fibronectin type-III" evidence="14">
    <location>
        <begin position="395"/>
        <end position="491"/>
    </location>
</feature>
<dbReference type="PROSITE" id="PS50853">
    <property type="entry name" value="FN3"/>
    <property type="match status" value="4"/>
</dbReference>
<dbReference type="InterPro" id="IPR029021">
    <property type="entry name" value="Prot-tyrosine_phosphatase-like"/>
</dbReference>
<feature type="domain" description="Tyrosine specific protein phosphatases" evidence="13">
    <location>
        <begin position="892"/>
        <end position="966"/>
    </location>
</feature>
<dbReference type="Pfam" id="PF00041">
    <property type="entry name" value="fn3"/>
    <property type="match status" value="2"/>
</dbReference>